<gene>
    <name evidence="12" type="ORF">C0187_00530</name>
</gene>
<evidence type="ECO:0000256" key="3">
    <source>
        <dbReference type="ARBA" id="ARBA00017228"/>
    </source>
</evidence>
<dbReference type="Pfam" id="PF06969">
    <property type="entry name" value="HemN_C"/>
    <property type="match status" value="1"/>
</dbReference>
<evidence type="ECO:0000256" key="2">
    <source>
        <dbReference type="ARBA" id="ARBA00006100"/>
    </source>
</evidence>
<dbReference type="InterPro" id="IPR004559">
    <property type="entry name" value="HemW-like"/>
</dbReference>
<organism evidence="12 13">
    <name type="scientific">Calditerrivibrio nitroreducens</name>
    <dbReference type="NCBI Taxonomy" id="477976"/>
    <lineage>
        <taxon>Bacteria</taxon>
        <taxon>Pseudomonadati</taxon>
        <taxon>Deferribacterota</taxon>
        <taxon>Deferribacteres</taxon>
        <taxon>Deferribacterales</taxon>
        <taxon>Calditerrivibrionaceae</taxon>
    </lineage>
</organism>
<dbReference type="SUPFAM" id="SSF102114">
    <property type="entry name" value="Radical SAM enzymes"/>
    <property type="match status" value="1"/>
</dbReference>
<dbReference type="GO" id="GO:0004109">
    <property type="term" value="F:coproporphyrinogen oxidase activity"/>
    <property type="evidence" value="ECO:0007669"/>
    <property type="project" value="InterPro"/>
</dbReference>
<dbReference type="SMART" id="SM00729">
    <property type="entry name" value="Elp3"/>
    <property type="match status" value="1"/>
</dbReference>
<accession>A0A2J6WRE0</accession>
<evidence type="ECO:0000256" key="7">
    <source>
        <dbReference type="ARBA" id="ARBA00023004"/>
    </source>
</evidence>
<evidence type="ECO:0000256" key="8">
    <source>
        <dbReference type="ARBA" id="ARBA00023014"/>
    </source>
</evidence>
<reference evidence="12 13" key="1">
    <citation type="submission" date="2018-01" db="EMBL/GenBank/DDBJ databases">
        <title>Metagenomic assembled genomes from two thermal pools in the Uzon Caldera, Kamchatka, Russia.</title>
        <authorList>
            <person name="Wilkins L."/>
            <person name="Ettinger C."/>
        </authorList>
    </citation>
    <scope>NUCLEOTIDE SEQUENCE [LARGE SCALE GENOMIC DNA]</scope>
    <source>
        <strain evidence="12">ZAV-05</strain>
    </source>
</reference>
<keyword evidence="4 10" id="KW-0349">Heme</keyword>
<evidence type="ECO:0000313" key="12">
    <source>
        <dbReference type="EMBL" id="PMP72956.1"/>
    </source>
</evidence>
<dbReference type="AlphaFoldDB" id="A0A2J6WRE0"/>
<dbReference type="SFLD" id="SFLDS00029">
    <property type="entry name" value="Radical_SAM"/>
    <property type="match status" value="1"/>
</dbReference>
<dbReference type="Pfam" id="PF04055">
    <property type="entry name" value="Radical_SAM"/>
    <property type="match status" value="1"/>
</dbReference>
<keyword evidence="10" id="KW-0004">4Fe-4S</keyword>
<proteinExistence type="inferred from homology"/>
<comment type="caution">
    <text evidence="12">The sequence shown here is derived from an EMBL/GenBank/DDBJ whole genome shotgun (WGS) entry which is preliminary data.</text>
</comment>
<evidence type="ECO:0000256" key="5">
    <source>
        <dbReference type="ARBA" id="ARBA00022691"/>
    </source>
</evidence>
<dbReference type="Proteomes" id="UP000242881">
    <property type="component" value="Unassembled WGS sequence"/>
</dbReference>
<comment type="cofactor">
    <cofactor evidence="1">
        <name>[4Fe-4S] cluster</name>
        <dbReference type="ChEBI" id="CHEBI:49883"/>
    </cofactor>
</comment>
<keyword evidence="10" id="KW-0963">Cytoplasm</keyword>
<comment type="subcellular location">
    <subcellularLocation>
        <location evidence="10">Cytoplasm</location>
    </subcellularLocation>
</comment>
<keyword evidence="9 10" id="KW-0143">Chaperone</keyword>
<dbReference type="InterPro" id="IPR007197">
    <property type="entry name" value="rSAM"/>
</dbReference>
<dbReference type="SFLD" id="SFLDG01065">
    <property type="entry name" value="anaerobic_coproporphyrinogen-I"/>
    <property type="match status" value="1"/>
</dbReference>
<evidence type="ECO:0000313" key="13">
    <source>
        <dbReference type="Proteomes" id="UP000242881"/>
    </source>
</evidence>
<dbReference type="GO" id="GO:0046872">
    <property type="term" value="F:metal ion binding"/>
    <property type="evidence" value="ECO:0007669"/>
    <property type="project" value="UniProtKB-UniRule"/>
</dbReference>
<keyword evidence="6 10" id="KW-0479">Metal-binding</keyword>
<dbReference type="InterPro" id="IPR034505">
    <property type="entry name" value="Coproporphyrinogen-III_oxidase"/>
</dbReference>
<dbReference type="NCBIfam" id="TIGR00539">
    <property type="entry name" value="hemN_rel"/>
    <property type="match status" value="1"/>
</dbReference>
<evidence type="ECO:0000256" key="6">
    <source>
        <dbReference type="ARBA" id="ARBA00022723"/>
    </source>
</evidence>
<evidence type="ECO:0000259" key="11">
    <source>
        <dbReference type="PROSITE" id="PS51918"/>
    </source>
</evidence>
<dbReference type="InterPro" id="IPR010723">
    <property type="entry name" value="HemN_C"/>
</dbReference>
<dbReference type="InterPro" id="IPR013785">
    <property type="entry name" value="Aldolase_TIM"/>
</dbReference>
<evidence type="ECO:0000256" key="10">
    <source>
        <dbReference type="RuleBase" id="RU364116"/>
    </source>
</evidence>
<dbReference type="PANTHER" id="PTHR13932:SF5">
    <property type="entry name" value="RADICAL S-ADENOSYL METHIONINE DOMAIN-CONTAINING PROTEIN 1, MITOCHONDRIAL"/>
    <property type="match status" value="1"/>
</dbReference>
<dbReference type="InterPro" id="IPR006638">
    <property type="entry name" value="Elp3/MiaA/NifB-like_rSAM"/>
</dbReference>
<dbReference type="Gene3D" id="3.20.20.70">
    <property type="entry name" value="Aldolase class I"/>
    <property type="match status" value="1"/>
</dbReference>
<dbReference type="GO" id="GO:0006779">
    <property type="term" value="P:porphyrin-containing compound biosynthetic process"/>
    <property type="evidence" value="ECO:0007669"/>
    <property type="project" value="InterPro"/>
</dbReference>
<keyword evidence="5 10" id="KW-0949">S-adenosyl-L-methionine</keyword>
<comment type="similarity">
    <text evidence="2">Belongs to the anaerobic coproporphyrinogen-III oxidase family. HemW subfamily.</text>
</comment>
<dbReference type="CDD" id="cd01335">
    <property type="entry name" value="Radical_SAM"/>
    <property type="match status" value="1"/>
</dbReference>
<keyword evidence="8 10" id="KW-0411">Iron-sulfur</keyword>
<evidence type="ECO:0000256" key="9">
    <source>
        <dbReference type="ARBA" id="ARBA00023186"/>
    </source>
</evidence>
<dbReference type="GO" id="GO:0051539">
    <property type="term" value="F:4 iron, 4 sulfur cluster binding"/>
    <property type="evidence" value="ECO:0007669"/>
    <property type="project" value="UniProtKB-UniRule"/>
</dbReference>
<dbReference type="GO" id="GO:0005737">
    <property type="term" value="C:cytoplasm"/>
    <property type="evidence" value="ECO:0007669"/>
    <property type="project" value="UniProtKB-SubCell"/>
</dbReference>
<dbReference type="PROSITE" id="PS51918">
    <property type="entry name" value="RADICAL_SAM"/>
    <property type="match status" value="1"/>
</dbReference>
<evidence type="ECO:0000256" key="1">
    <source>
        <dbReference type="ARBA" id="ARBA00001966"/>
    </source>
</evidence>
<name>A0A2J6WRE0_9BACT</name>
<dbReference type="RefSeq" id="WP_424606369.1">
    <property type="nucleotide sequence ID" value="NZ_JBNAVA010000019.1"/>
</dbReference>
<keyword evidence="7 10" id="KW-0408">Iron</keyword>
<dbReference type="PANTHER" id="PTHR13932">
    <property type="entry name" value="COPROPORPHYRINIGEN III OXIDASE"/>
    <property type="match status" value="1"/>
</dbReference>
<protein>
    <recommendedName>
        <fullName evidence="3 10">Heme chaperone HemW</fullName>
    </recommendedName>
</protein>
<sequence>MKDYGLYFHIPFCKSKCRYCGFYSILHNEETEYAYINAILREIKTYKGLSIDTIYIGGGTPSTLKLQNMKVLLEAIYENFVINLKEFTVEMNPESVTEDMLKLLKDYGVDRISLGIQSLFDHVLCLLGRVHSSFQARRAIEMILNYGLELNSDIIYDIPTANHDFTLNTLEILTNYPIKHISAYNYSFDTDFLSEYKNTDAETFFNDVIDFLYSRGFLQYEISNFAKNGKGSKHNTKYWKMQDYIGFGISAHSMMNGEDARIRWCNKGTVEEYIKEQYIIEKYEVPIAECFIEDVVFGIRMVDGVNIESLKSKYGSEVVEDFMKKIVFLKDENFICYERGCLCLTRKGQLYLDSVQQYFWDLFYS</sequence>
<comment type="function">
    <text evidence="10">Probably acts as a heme chaperone, transferring heme to an unknown acceptor. Binds one molecule of heme per monomer, possibly covalently. Binds 1 [4Fe-4S] cluster. The cluster is coordinated with 3 cysteines and an exchangeable S-adenosyl-L-methionine.</text>
</comment>
<dbReference type="InterPro" id="IPR058240">
    <property type="entry name" value="rSAM_sf"/>
</dbReference>
<dbReference type="SFLD" id="SFLDF00562">
    <property type="entry name" value="HemN-like__clustered_with_heat"/>
    <property type="match status" value="1"/>
</dbReference>
<feature type="domain" description="Radical SAM core" evidence="11">
    <location>
        <begin position="1"/>
        <end position="226"/>
    </location>
</feature>
<evidence type="ECO:0000256" key="4">
    <source>
        <dbReference type="ARBA" id="ARBA00022617"/>
    </source>
</evidence>
<dbReference type="EMBL" id="PNIN01000008">
    <property type="protein sequence ID" value="PMP72956.1"/>
    <property type="molecule type" value="Genomic_DNA"/>
</dbReference>